<accession>A0A366CZ65</accession>
<evidence type="ECO:0000259" key="1">
    <source>
        <dbReference type="Pfam" id="PF13460"/>
    </source>
</evidence>
<sequence length="267" mass="28765">MTILVTGATGNIGRKVVDHLLAGGATRVRALTTNPAKAALPEGVEVARGYLGRVSSLPAAFEGVERMYLAPLLETVDEVVALAREAGVRHIVDLSGDESTDWQPIAKAVEGSGADWTHLYTGEFAENATIWAEQIKASDVIREGYPEAGNAPITMDDIARVAADVLLSEGHSHKIYELTGPETITRADKIRQIGAALGRDLTVEHVSREEAVAILQPMMGEYAEWYLDGMQSMVDHPQRATTTVADVTGEPATSFAQWARDNVDAFR</sequence>
<keyword evidence="3" id="KW-1185">Reference proteome</keyword>
<dbReference type="RefSeq" id="WP_067511539.1">
    <property type="nucleotide sequence ID" value="NZ_QNRE01000019.1"/>
</dbReference>
<name>A0A366CZ65_9NOCA</name>
<dbReference type="STRING" id="1210090.GCA_001613185_04871"/>
<dbReference type="PANTHER" id="PTHR43162:SF1">
    <property type="entry name" value="PRESTALK A DIFFERENTIATION PROTEIN A"/>
    <property type="match status" value="1"/>
</dbReference>
<protein>
    <submittedName>
        <fullName evidence="2">Uncharacterized protein YbjT (DUF2867 family)</fullName>
    </submittedName>
</protein>
<dbReference type="PANTHER" id="PTHR43162">
    <property type="match status" value="1"/>
</dbReference>
<organism evidence="2 3">
    <name type="scientific">Nocardia puris</name>
    <dbReference type="NCBI Taxonomy" id="208602"/>
    <lineage>
        <taxon>Bacteria</taxon>
        <taxon>Bacillati</taxon>
        <taxon>Actinomycetota</taxon>
        <taxon>Actinomycetes</taxon>
        <taxon>Mycobacteriales</taxon>
        <taxon>Nocardiaceae</taxon>
        <taxon>Nocardia</taxon>
    </lineage>
</organism>
<dbReference type="InterPro" id="IPR016040">
    <property type="entry name" value="NAD(P)-bd_dom"/>
</dbReference>
<gene>
    <name evidence="2" type="ORF">DFR74_11934</name>
</gene>
<comment type="caution">
    <text evidence="2">The sequence shown here is derived from an EMBL/GenBank/DDBJ whole genome shotgun (WGS) entry which is preliminary data.</text>
</comment>
<dbReference type="InterPro" id="IPR036291">
    <property type="entry name" value="NAD(P)-bd_dom_sf"/>
</dbReference>
<feature type="domain" description="NAD(P)-binding" evidence="1">
    <location>
        <begin position="7"/>
        <end position="167"/>
    </location>
</feature>
<dbReference type="SUPFAM" id="SSF51735">
    <property type="entry name" value="NAD(P)-binding Rossmann-fold domains"/>
    <property type="match status" value="1"/>
</dbReference>
<evidence type="ECO:0000313" key="2">
    <source>
        <dbReference type="EMBL" id="RBO83112.1"/>
    </source>
</evidence>
<dbReference type="Proteomes" id="UP000252586">
    <property type="component" value="Unassembled WGS sequence"/>
</dbReference>
<dbReference type="OrthoDB" id="3510772at2"/>
<reference evidence="2 3" key="1">
    <citation type="submission" date="2018-06" db="EMBL/GenBank/DDBJ databases">
        <title>Genomic Encyclopedia of Type Strains, Phase IV (KMG-IV): sequencing the most valuable type-strain genomes for metagenomic binning, comparative biology and taxonomic classification.</title>
        <authorList>
            <person name="Goeker M."/>
        </authorList>
    </citation>
    <scope>NUCLEOTIDE SEQUENCE [LARGE SCALE GENOMIC DNA]</scope>
    <source>
        <strain evidence="2 3">DSM 44599</strain>
    </source>
</reference>
<dbReference type="Pfam" id="PF13460">
    <property type="entry name" value="NAD_binding_10"/>
    <property type="match status" value="1"/>
</dbReference>
<dbReference type="Gene3D" id="3.90.25.10">
    <property type="entry name" value="UDP-galactose 4-epimerase, domain 1"/>
    <property type="match status" value="1"/>
</dbReference>
<dbReference type="EMBL" id="QNRE01000019">
    <property type="protein sequence ID" value="RBO83112.1"/>
    <property type="molecule type" value="Genomic_DNA"/>
</dbReference>
<dbReference type="Gene3D" id="3.40.50.720">
    <property type="entry name" value="NAD(P)-binding Rossmann-like Domain"/>
    <property type="match status" value="1"/>
</dbReference>
<dbReference type="InterPro" id="IPR051604">
    <property type="entry name" value="Ergot_Alk_Oxidoreductase"/>
</dbReference>
<evidence type="ECO:0000313" key="3">
    <source>
        <dbReference type="Proteomes" id="UP000252586"/>
    </source>
</evidence>
<proteinExistence type="predicted"/>
<dbReference type="AlphaFoldDB" id="A0A366CZ65"/>